<evidence type="ECO:0000313" key="3">
    <source>
        <dbReference type="Proteomes" id="UP000245080"/>
    </source>
</evidence>
<keyword evidence="3" id="KW-1185">Reference proteome</keyword>
<organism evidence="2 3">
    <name type="scientific">Levilactobacillus bambusae</name>
    <dbReference type="NCBI Taxonomy" id="2024736"/>
    <lineage>
        <taxon>Bacteria</taxon>
        <taxon>Bacillati</taxon>
        <taxon>Bacillota</taxon>
        <taxon>Bacilli</taxon>
        <taxon>Lactobacillales</taxon>
        <taxon>Lactobacillaceae</taxon>
        <taxon>Levilactobacillus</taxon>
    </lineage>
</organism>
<comment type="caution">
    <text evidence="2">The sequence shown here is derived from an EMBL/GenBank/DDBJ whole genome shotgun (WGS) entry which is preliminary data.</text>
</comment>
<accession>A0A2V1N1G0</accession>
<dbReference type="Proteomes" id="UP000245080">
    <property type="component" value="Unassembled WGS sequence"/>
</dbReference>
<proteinExistence type="inferred from homology"/>
<comment type="similarity">
    <text evidence="1">Belongs to the UPF0342 family.</text>
</comment>
<name>A0A2V1N1G0_9LACO</name>
<dbReference type="Pfam" id="PF06133">
    <property type="entry name" value="Com_YlbF"/>
    <property type="match status" value="1"/>
</dbReference>
<dbReference type="EMBL" id="QCXQ01000001">
    <property type="protein sequence ID" value="PWG01054.1"/>
    <property type="molecule type" value="Genomic_DNA"/>
</dbReference>
<dbReference type="RefSeq" id="WP_109249767.1">
    <property type="nucleotide sequence ID" value="NZ_QCXQ01000001.1"/>
</dbReference>
<dbReference type="HAMAP" id="MF_01526">
    <property type="entry name" value="UPF0342"/>
    <property type="match status" value="1"/>
</dbReference>
<evidence type="ECO:0000256" key="1">
    <source>
        <dbReference type="HAMAP-Rule" id="MF_01526"/>
    </source>
</evidence>
<sequence>MAEVVNVYDTANQLEQELRETPEYQALAGAYGKMKADAVAYDVFKNFQDVQMQLQTKQMQGVEITEDEMQQARDLADKVSQFDVVKDLMAKEKAVNDVLAQLNQIITKPIQDLYHD</sequence>
<dbReference type="AlphaFoldDB" id="A0A2V1N1G0"/>
<dbReference type="InterPro" id="IPR010368">
    <property type="entry name" value="Com_YlbF"/>
</dbReference>
<dbReference type="InterPro" id="IPR023378">
    <property type="entry name" value="YheA/YmcA-like_dom_sf"/>
</dbReference>
<dbReference type="OrthoDB" id="9811402at2"/>
<reference evidence="2 3" key="1">
    <citation type="journal article" date="2018" name="Int. J. Syst. Evol. Microbiol.">
        <title>Lactobacillus bambusae sp. nov., isolated from a traditional fermented Ma-bamboo shoots of Taiwan.</title>
        <authorList>
            <person name="Wang L.-T."/>
        </authorList>
    </citation>
    <scope>NUCLEOTIDE SEQUENCE [LARGE SCALE GENOMIC DNA]</scope>
    <source>
        <strain evidence="2 3">BS-W1</strain>
    </source>
</reference>
<gene>
    <name evidence="2" type="ORF">DCM90_02445</name>
</gene>
<evidence type="ECO:0000313" key="2">
    <source>
        <dbReference type="EMBL" id="PWG01054.1"/>
    </source>
</evidence>
<dbReference type="SUPFAM" id="SSF158622">
    <property type="entry name" value="YheA/YmcA-like"/>
    <property type="match status" value="1"/>
</dbReference>
<dbReference type="Gene3D" id="1.20.1500.10">
    <property type="entry name" value="YheA/YmcA-like"/>
    <property type="match status" value="1"/>
</dbReference>
<protein>
    <recommendedName>
        <fullName evidence="1">UPF0342 protein DCM90_02445</fullName>
    </recommendedName>
</protein>